<evidence type="ECO:0000256" key="5">
    <source>
        <dbReference type="ARBA" id="ARBA00022692"/>
    </source>
</evidence>
<evidence type="ECO:0000256" key="7">
    <source>
        <dbReference type="ARBA" id="ARBA00022989"/>
    </source>
</evidence>
<keyword evidence="4" id="KW-0349">Heme</keyword>
<keyword evidence="8" id="KW-0560">Oxidoreductase</keyword>
<accession>A0A314YE14</accession>
<reference evidence="12 13" key="1">
    <citation type="submission" date="2018-02" db="EMBL/GenBank/DDBJ databases">
        <title>Draft genome of wild Prunus yedoensis var. nudiflora.</title>
        <authorList>
            <person name="Baek S."/>
            <person name="Kim J.-H."/>
            <person name="Choi K."/>
            <person name="Kim G.-B."/>
            <person name="Cho A."/>
            <person name="Jang H."/>
            <person name="Shin C.-H."/>
            <person name="Yu H.-J."/>
            <person name="Mun J.-H."/>
        </authorList>
    </citation>
    <scope>NUCLEOTIDE SEQUENCE [LARGE SCALE GENOMIC DNA]</scope>
    <source>
        <strain evidence="13">cv. Jeju island</strain>
        <tissue evidence="12">Leaf</tissue>
    </source>
</reference>
<comment type="similarity">
    <text evidence="3">Belongs to the cytochrome P450 family.</text>
</comment>
<dbReference type="PANTHER" id="PTHR24282:SF94">
    <property type="entry name" value="CYTOCHROME P450 72C1"/>
    <property type="match status" value="1"/>
</dbReference>
<dbReference type="InterPro" id="IPR050665">
    <property type="entry name" value="Cytochrome_P450_Monooxygen"/>
</dbReference>
<dbReference type="OrthoDB" id="1470350at2759"/>
<keyword evidence="5" id="KW-0812">Transmembrane</keyword>
<keyword evidence="10" id="KW-0503">Monooxygenase</keyword>
<evidence type="ECO:0000256" key="11">
    <source>
        <dbReference type="ARBA" id="ARBA00023136"/>
    </source>
</evidence>
<dbReference type="Proteomes" id="UP000250321">
    <property type="component" value="Unassembled WGS sequence"/>
</dbReference>
<dbReference type="PRINTS" id="PR00464">
    <property type="entry name" value="EP450II"/>
</dbReference>
<evidence type="ECO:0000256" key="10">
    <source>
        <dbReference type="ARBA" id="ARBA00023033"/>
    </source>
</evidence>
<sequence>MEEYVVLLCSLVLVLLLYGAARVSYSIWWKPKWLERQLKRQGIRGTPYRPLIGDMKEFVRLIKEAWSKPMSLTHQIAPRVDPFTLTNMQKYGKISMYWVGTTPRLIITDTEMMKEILSNKQGHFNKPPLNPLILILTKGLASLEGEKWAKHRRIINPAFHLERLKEMIPVFAVSCGEMIEQWKRMVPLQGAWEMDIWPEIQKLSADVISRAAFGSTYEEGKRVFELQKELLVLTFEAMTTLYIPGFRCISIA</sequence>
<dbReference type="PANTHER" id="PTHR24282">
    <property type="entry name" value="CYTOCHROME P450 FAMILY MEMBER"/>
    <property type="match status" value="1"/>
</dbReference>
<keyword evidence="11" id="KW-0472">Membrane</keyword>
<dbReference type="GO" id="GO:0020037">
    <property type="term" value="F:heme binding"/>
    <property type="evidence" value="ECO:0007669"/>
    <property type="project" value="InterPro"/>
</dbReference>
<organism evidence="12 13">
    <name type="scientific">Prunus yedoensis var. nudiflora</name>
    <dbReference type="NCBI Taxonomy" id="2094558"/>
    <lineage>
        <taxon>Eukaryota</taxon>
        <taxon>Viridiplantae</taxon>
        <taxon>Streptophyta</taxon>
        <taxon>Embryophyta</taxon>
        <taxon>Tracheophyta</taxon>
        <taxon>Spermatophyta</taxon>
        <taxon>Magnoliopsida</taxon>
        <taxon>eudicotyledons</taxon>
        <taxon>Gunneridae</taxon>
        <taxon>Pentapetalae</taxon>
        <taxon>rosids</taxon>
        <taxon>fabids</taxon>
        <taxon>Rosales</taxon>
        <taxon>Rosaceae</taxon>
        <taxon>Amygdaloideae</taxon>
        <taxon>Amygdaleae</taxon>
        <taxon>Prunus</taxon>
    </lineage>
</organism>
<dbReference type="Pfam" id="PF00067">
    <property type="entry name" value="p450"/>
    <property type="match status" value="1"/>
</dbReference>
<evidence type="ECO:0000256" key="9">
    <source>
        <dbReference type="ARBA" id="ARBA00023004"/>
    </source>
</evidence>
<dbReference type="InterPro" id="IPR002402">
    <property type="entry name" value="Cyt_P450_E_grp-II"/>
</dbReference>
<evidence type="ECO:0000256" key="1">
    <source>
        <dbReference type="ARBA" id="ARBA00001971"/>
    </source>
</evidence>
<keyword evidence="13" id="KW-1185">Reference proteome</keyword>
<dbReference type="GO" id="GO:0004497">
    <property type="term" value="F:monooxygenase activity"/>
    <property type="evidence" value="ECO:0007669"/>
    <property type="project" value="UniProtKB-KW"/>
</dbReference>
<proteinExistence type="inferred from homology"/>
<name>A0A314YE14_PRUYE</name>
<dbReference type="GO" id="GO:0005506">
    <property type="term" value="F:iron ion binding"/>
    <property type="evidence" value="ECO:0007669"/>
    <property type="project" value="InterPro"/>
</dbReference>
<dbReference type="GO" id="GO:0016705">
    <property type="term" value="F:oxidoreductase activity, acting on paired donors, with incorporation or reduction of molecular oxygen"/>
    <property type="evidence" value="ECO:0007669"/>
    <property type="project" value="InterPro"/>
</dbReference>
<keyword evidence="9" id="KW-0408">Iron</keyword>
<dbReference type="STRING" id="2094558.A0A314YE14"/>
<comment type="caution">
    <text evidence="12">The sequence shown here is derived from an EMBL/GenBank/DDBJ whole genome shotgun (WGS) entry which is preliminary data.</text>
</comment>
<dbReference type="InterPro" id="IPR036396">
    <property type="entry name" value="Cyt_P450_sf"/>
</dbReference>
<dbReference type="EMBL" id="PJQY01001211">
    <property type="protein sequence ID" value="PQQ04643.1"/>
    <property type="molecule type" value="Genomic_DNA"/>
</dbReference>
<evidence type="ECO:0000256" key="6">
    <source>
        <dbReference type="ARBA" id="ARBA00022723"/>
    </source>
</evidence>
<gene>
    <name evidence="12" type="ORF">Pyn_27496</name>
</gene>
<dbReference type="InterPro" id="IPR001128">
    <property type="entry name" value="Cyt_P450"/>
</dbReference>
<evidence type="ECO:0000256" key="4">
    <source>
        <dbReference type="ARBA" id="ARBA00022617"/>
    </source>
</evidence>
<dbReference type="Gene3D" id="1.10.630.10">
    <property type="entry name" value="Cytochrome P450"/>
    <property type="match status" value="1"/>
</dbReference>
<protein>
    <submittedName>
        <fullName evidence="12">Cytochrome P450 72A15-like</fullName>
    </submittedName>
</protein>
<comment type="subcellular location">
    <subcellularLocation>
        <location evidence="2">Membrane</location>
        <topology evidence="2">Single-pass membrane protein</topology>
    </subcellularLocation>
</comment>
<comment type="cofactor">
    <cofactor evidence="1">
        <name>heme</name>
        <dbReference type="ChEBI" id="CHEBI:30413"/>
    </cofactor>
</comment>
<evidence type="ECO:0000256" key="8">
    <source>
        <dbReference type="ARBA" id="ARBA00023002"/>
    </source>
</evidence>
<evidence type="ECO:0000256" key="3">
    <source>
        <dbReference type="ARBA" id="ARBA00010617"/>
    </source>
</evidence>
<dbReference type="GO" id="GO:0016020">
    <property type="term" value="C:membrane"/>
    <property type="evidence" value="ECO:0007669"/>
    <property type="project" value="UniProtKB-SubCell"/>
</dbReference>
<dbReference type="SUPFAM" id="SSF48264">
    <property type="entry name" value="Cytochrome P450"/>
    <property type="match status" value="1"/>
</dbReference>
<keyword evidence="6" id="KW-0479">Metal-binding</keyword>
<dbReference type="AlphaFoldDB" id="A0A314YE14"/>
<keyword evidence="7" id="KW-1133">Transmembrane helix</keyword>
<evidence type="ECO:0000313" key="12">
    <source>
        <dbReference type="EMBL" id="PQQ04643.1"/>
    </source>
</evidence>
<evidence type="ECO:0000313" key="13">
    <source>
        <dbReference type="Proteomes" id="UP000250321"/>
    </source>
</evidence>
<evidence type="ECO:0000256" key="2">
    <source>
        <dbReference type="ARBA" id="ARBA00004167"/>
    </source>
</evidence>